<comment type="caution">
    <text evidence="5">The sequence shown here is derived from an EMBL/GenBank/DDBJ whole genome shotgun (WGS) entry which is preliminary data.</text>
</comment>
<dbReference type="InterPro" id="IPR039448">
    <property type="entry name" value="Beta_helix"/>
</dbReference>
<reference evidence="6" key="1">
    <citation type="journal article" date="2019" name="Int. J. Syst. Evol. Microbiol.">
        <title>The Global Catalogue of Microorganisms (GCM) 10K type strain sequencing project: providing services to taxonomists for standard genome sequencing and annotation.</title>
        <authorList>
            <consortium name="The Broad Institute Genomics Platform"/>
            <consortium name="The Broad Institute Genome Sequencing Center for Infectious Disease"/>
            <person name="Wu L."/>
            <person name="Ma J."/>
        </authorList>
    </citation>
    <scope>NUCLEOTIDE SEQUENCE [LARGE SCALE GENOMIC DNA]</scope>
    <source>
        <strain evidence="6">CCM 8689</strain>
    </source>
</reference>
<dbReference type="EMBL" id="JBHSBY010000143">
    <property type="protein sequence ID" value="MFC4198848.1"/>
    <property type="molecule type" value="Genomic_DNA"/>
</dbReference>
<dbReference type="InterPro" id="IPR011050">
    <property type="entry name" value="Pectin_lyase_fold/virulence"/>
</dbReference>
<organism evidence="5 6">
    <name type="scientific">Pedobacter jamesrossensis</name>
    <dbReference type="NCBI Taxonomy" id="1908238"/>
    <lineage>
        <taxon>Bacteria</taxon>
        <taxon>Pseudomonadati</taxon>
        <taxon>Bacteroidota</taxon>
        <taxon>Sphingobacteriia</taxon>
        <taxon>Sphingobacteriales</taxon>
        <taxon>Sphingobacteriaceae</taxon>
        <taxon>Pedobacter</taxon>
    </lineage>
</organism>
<dbReference type="InterPro" id="IPR059226">
    <property type="entry name" value="Choice_anch_Q_dom"/>
</dbReference>
<accession>A0ABV8NS69</accession>
<dbReference type="PANTHER" id="PTHR40088:SF2">
    <property type="entry name" value="SECRETED SUGAR HYDROLASE"/>
    <property type="match status" value="1"/>
</dbReference>
<dbReference type="InterPro" id="IPR012334">
    <property type="entry name" value="Pectin_lyas_fold"/>
</dbReference>
<dbReference type="RefSeq" id="WP_378962895.1">
    <property type="nucleotide sequence ID" value="NZ_JBHRXC010000001.1"/>
</dbReference>
<dbReference type="InterPro" id="IPR052052">
    <property type="entry name" value="Polysaccharide_Lyase_9"/>
</dbReference>
<dbReference type="Pfam" id="PF13229">
    <property type="entry name" value="Beta_helix"/>
    <property type="match status" value="1"/>
</dbReference>
<keyword evidence="6" id="KW-1185">Reference proteome</keyword>
<protein>
    <submittedName>
        <fullName evidence="5">Right-handed parallel beta-helix repeat-containing protein</fullName>
    </submittedName>
</protein>
<evidence type="ECO:0000313" key="6">
    <source>
        <dbReference type="Proteomes" id="UP001595792"/>
    </source>
</evidence>
<keyword evidence="3" id="KW-0732">Signal</keyword>
<evidence type="ECO:0000256" key="3">
    <source>
        <dbReference type="ARBA" id="ARBA00022729"/>
    </source>
</evidence>
<dbReference type="PANTHER" id="PTHR40088">
    <property type="entry name" value="PECTATE LYASE (EUROFUNG)"/>
    <property type="match status" value="1"/>
</dbReference>
<sequence>MKKIYPVIFVLLYLFSIYGCKKDDSTIIEPPVVTSPVVANPSAYSRTFYVAVNGNDNNTLTQAKNPTTPWKTIQKAANSITGGDTVMISGGIYIEKVVLNSTVSGTLAKPTLFRNKPGEAVIIDGQNSGNRFESLFRLNTVDHVTIKGLKSQNASWYGFSAITSNNITYDSCYTENTGASGIHIAQSTYVNILRNNIKKACQVQTRDAVGNGTQECITLGRTSNFKVSLNEIYDVALVGEGGEGIDPKGSCFDGEISNNYCHDLARVGIYMDASSGSFGDTRNIRVFNNRVFRCGGGISVAGELGGHIREIYIYNNVLFNNTNSGVLFQSIGNGRYSDIYIINNTLINNGSAGFAGDISNFSQNALNANIQIKNNIFYNKTSNYRFSIFHNIAAPHVISSNLYFDFKPGFAGGVNNFSTSNLTTVDLQADPLFNDFTNNNFTLKSTSPAINKGVVVTLPSSSIPLFTTDFNGKSKGTNNWDMGAFEF</sequence>
<evidence type="ECO:0000256" key="1">
    <source>
        <dbReference type="ARBA" id="ARBA00004613"/>
    </source>
</evidence>
<evidence type="ECO:0000256" key="2">
    <source>
        <dbReference type="ARBA" id="ARBA00022525"/>
    </source>
</evidence>
<proteinExistence type="predicted"/>
<dbReference type="Proteomes" id="UP001595792">
    <property type="component" value="Unassembled WGS sequence"/>
</dbReference>
<dbReference type="NCBIfam" id="NF041518">
    <property type="entry name" value="choice_anch_Q"/>
    <property type="match status" value="1"/>
</dbReference>
<dbReference type="Gene3D" id="2.160.20.10">
    <property type="entry name" value="Single-stranded right-handed beta-helix, Pectin lyase-like"/>
    <property type="match status" value="1"/>
</dbReference>
<dbReference type="PROSITE" id="PS51257">
    <property type="entry name" value="PROKAR_LIPOPROTEIN"/>
    <property type="match status" value="1"/>
</dbReference>
<keyword evidence="2" id="KW-0964">Secreted</keyword>
<dbReference type="SUPFAM" id="SSF51126">
    <property type="entry name" value="Pectin lyase-like"/>
    <property type="match status" value="1"/>
</dbReference>
<evidence type="ECO:0000313" key="5">
    <source>
        <dbReference type="EMBL" id="MFC4198848.1"/>
    </source>
</evidence>
<name>A0ABV8NS69_9SPHI</name>
<evidence type="ECO:0000259" key="4">
    <source>
        <dbReference type="Pfam" id="PF13229"/>
    </source>
</evidence>
<dbReference type="SMART" id="SM00710">
    <property type="entry name" value="PbH1"/>
    <property type="match status" value="7"/>
</dbReference>
<dbReference type="InterPro" id="IPR006626">
    <property type="entry name" value="PbH1"/>
</dbReference>
<gene>
    <name evidence="5" type="ORF">ACFOUY_19230</name>
</gene>
<comment type="subcellular location">
    <subcellularLocation>
        <location evidence="1">Secreted</location>
    </subcellularLocation>
</comment>
<feature type="domain" description="Right handed beta helix" evidence="4">
    <location>
        <begin position="137"/>
        <end position="317"/>
    </location>
</feature>